<keyword evidence="3 6" id="KW-0812">Transmembrane</keyword>
<feature type="transmembrane region" description="Helical" evidence="6">
    <location>
        <begin position="175"/>
        <end position="194"/>
    </location>
</feature>
<evidence type="ECO:0000256" key="4">
    <source>
        <dbReference type="ARBA" id="ARBA00022989"/>
    </source>
</evidence>
<comment type="caution">
    <text evidence="8">The sequence shown here is derived from an EMBL/GenBank/DDBJ whole genome shotgun (WGS) entry which is preliminary data.</text>
</comment>
<keyword evidence="4 6" id="KW-1133">Transmembrane helix</keyword>
<dbReference type="PANTHER" id="PTHR30294">
    <property type="entry name" value="MEMBRANE COMPONENT OF ABC TRANSPORTER YHHJ-RELATED"/>
    <property type="match status" value="1"/>
</dbReference>
<reference evidence="8 9" key="1">
    <citation type="journal article" date="2015" name="Genome Announc.">
        <title>Expanding the biotechnology potential of lactobacilli through comparative genomics of 213 strains and associated genera.</title>
        <authorList>
            <person name="Sun Z."/>
            <person name="Harris H.M."/>
            <person name="McCann A."/>
            <person name="Guo C."/>
            <person name="Argimon S."/>
            <person name="Zhang W."/>
            <person name="Yang X."/>
            <person name="Jeffery I.B."/>
            <person name="Cooney J.C."/>
            <person name="Kagawa T.F."/>
            <person name="Liu W."/>
            <person name="Song Y."/>
            <person name="Salvetti E."/>
            <person name="Wrobel A."/>
            <person name="Rasinkangas P."/>
            <person name="Parkhill J."/>
            <person name="Rea M.C."/>
            <person name="O'Sullivan O."/>
            <person name="Ritari J."/>
            <person name="Douillard F.P."/>
            <person name="Paul Ross R."/>
            <person name="Yang R."/>
            <person name="Briner A.E."/>
            <person name="Felis G.E."/>
            <person name="de Vos W.M."/>
            <person name="Barrangou R."/>
            <person name="Klaenhammer T.R."/>
            <person name="Caufield P.W."/>
            <person name="Cui Y."/>
            <person name="Zhang H."/>
            <person name="O'Toole P.W."/>
        </authorList>
    </citation>
    <scope>NUCLEOTIDE SEQUENCE [LARGE SCALE GENOMIC DNA]</scope>
    <source>
        <strain evidence="8 9">DSM 19117</strain>
    </source>
</reference>
<evidence type="ECO:0000256" key="5">
    <source>
        <dbReference type="ARBA" id="ARBA00023136"/>
    </source>
</evidence>
<dbReference type="PATRIC" id="fig|1423773.3.peg.401"/>
<evidence type="ECO:0000256" key="1">
    <source>
        <dbReference type="ARBA" id="ARBA00004651"/>
    </source>
</evidence>
<accession>A0A0R1K0A9</accession>
<name>A0A0R1K0A9_9LACO</name>
<feature type="transmembrane region" description="Helical" evidence="6">
    <location>
        <begin position="279"/>
        <end position="297"/>
    </location>
</feature>
<evidence type="ECO:0000313" key="8">
    <source>
        <dbReference type="EMBL" id="KRK73554.1"/>
    </source>
</evidence>
<dbReference type="EMBL" id="AZDT01000058">
    <property type="protein sequence ID" value="KRK73554.1"/>
    <property type="molecule type" value="Genomic_DNA"/>
</dbReference>
<proteinExistence type="predicted"/>
<dbReference type="GO" id="GO:0005886">
    <property type="term" value="C:plasma membrane"/>
    <property type="evidence" value="ECO:0007669"/>
    <property type="project" value="UniProtKB-SubCell"/>
</dbReference>
<dbReference type="Pfam" id="PF12698">
    <property type="entry name" value="ABC2_membrane_3"/>
    <property type="match status" value="1"/>
</dbReference>
<dbReference type="GO" id="GO:0140359">
    <property type="term" value="F:ABC-type transporter activity"/>
    <property type="evidence" value="ECO:0007669"/>
    <property type="project" value="InterPro"/>
</dbReference>
<dbReference type="STRING" id="1423773.FD30_GL000392"/>
<feature type="domain" description="ABC-2 type transporter transmembrane" evidence="7">
    <location>
        <begin position="22"/>
        <end position="380"/>
    </location>
</feature>
<evidence type="ECO:0000256" key="3">
    <source>
        <dbReference type="ARBA" id="ARBA00022692"/>
    </source>
</evidence>
<gene>
    <name evidence="8" type="ORF">FD30_GL000392</name>
</gene>
<keyword evidence="5 6" id="KW-0472">Membrane</keyword>
<feature type="transmembrane region" description="Helical" evidence="6">
    <location>
        <begin position="309"/>
        <end position="327"/>
    </location>
</feature>
<dbReference type="InterPro" id="IPR013525">
    <property type="entry name" value="ABC2_TM"/>
</dbReference>
<keyword evidence="2" id="KW-1003">Cell membrane</keyword>
<feature type="transmembrane region" description="Helical" evidence="6">
    <location>
        <begin position="365"/>
        <end position="383"/>
    </location>
</feature>
<evidence type="ECO:0000259" key="7">
    <source>
        <dbReference type="Pfam" id="PF12698"/>
    </source>
</evidence>
<dbReference type="AlphaFoldDB" id="A0A0R1K0A9"/>
<protein>
    <submittedName>
        <fullName evidence="8">ABC-type Na+ efflux pump, permease component</fullName>
    </submittedName>
</protein>
<feature type="transmembrane region" description="Helical" evidence="6">
    <location>
        <begin position="21"/>
        <end position="44"/>
    </location>
</feature>
<evidence type="ECO:0000313" key="9">
    <source>
        <dbReference type="Proteomes" id="UP000051162"/>
    </source>
</evidence>
<keyword evidence="9" id="KW-1185">Reference proteome</keyword>
<dbReference type="InterPro" id="IPR051449">
    <property type="entry name" value="ABC-2_transporter_component"/>
</dbReference>
<organism evidence="8 9">
    <name type="scientific">Levilactobacillus namurensis DSM 19117</name>
    <dbReference type="NCBI Taxonomy" id="1423773"/>
    <lineage>
        <taxon>Bacteria</taxon>
        <taxon>Bacillati</taxon>
        <taxon>Bacillota</taxon>
        <taxon>Bacilli</taxon>
        <taxon>Lactobacillales</taxon>
        <taxon>Lactobacillaceae</taxon>
        <taxon>Levilactobacillus</taxon>
    </lineage>
</organism>
<feature type="transmembrane region" description="Helical" evidence="6">
    <location>
        <begin position="228"/>
        <end position="250"/>
    </location>
</feature>
<dbReference type="Proteomes" id="UP000051162">
    <property type="component" value="Unassembled WGS sequence"/>
</dbReference>
<sequence length="409" mass="45375">MKQMLKTWIVTAETYLRQIKSWSFFFMIIGPFLMLGLTLGISYISANSASSSQEIAVVGTQPVLRRQFIAQHPTELNTKITTVAAAKKALKANHLAGYLTITTTEDQVNAVYRGNHSLSKGVEAQVQNFLAKTQQLTNYQAAKLTPKQQVQLQRTPKLTQHIASKAGTANLAKTISFWLIVTMIYIILITYASITAQEIASEKGTKIMEIIFSSTTATSYFVGKITGILLVIITQIVIYLLGGWAIYAWALSRKGLHAMIAQYQSLIDGVLHNLLNLNLLYLFIGVVLFTLLAAYSGALVAKAEDASKAAQPVVMLGMVGFFATFPFQNNLDALPVKIMSYIPFLSSYFMPMRIINGTVGLGTQWLSLVIALITTGLMSWGIGHQYQHLMLQSDSQTLWQHLLNRRRRN</sequence>
<comment type="subcellular location">
    <subcellularLocation>
        <location evidence="1">Cell membrane</location>
        <topology evidence="1">Multi-pass membrane protein</topology>
    </subcellularLocation>
</comment>
<dbReference type="PANTHER" id="PTHR30294:SF29">
    <property type="entry name" value="MULTIDRUG ABC TRANSPORTER PERMEASE YBHS-RELATED"/>
    <property type="match status" value="1"/>
</dbReference>
<evidence type="ECO:0000256" key="6">
    <source>
        <dbReference type="SAM" id="Phobius"/>
    </source>
</evidence>
<evidence type="ECO:0000256" key="2">
    <source>
        <dbReference type="ARBA" id="ARBA00022475"/>
    </source>
</evidence>